<feature type="region of interest" description="Disordered" evidence="1">
    <location>
        <begin position="64"/>
        <end position="176"/>
    </location>
</feature>
<feature type="signal peptide" evidence="2">
    <location>
        <begin position="1"/>
        <end position="23"/>
    </location>
</feature>
<feature type="compositionally biased region" description="Low complexity" evidence="1">
    <location>
        <begin position="251"/>
        <end position="262"/>
    </location>
</feature>
<dbReference type="GeneID" id="9595478"/>
<dbReference type="eggNOG" id="ENOG502S66W">
    <property type="taxonomic scope" value="Eukaryota"/>
</dbReference>
<feature type="compositionally biased region" description="Polar residues" evidence="1">
    <location>
        <begin position="224"/>
        <end position="247"/>
    </location>
</feature>
<feature type="compositionally biased region" description="Basic and acidic residues" evidence="1">
    <location>
        <begin position="69"/>
        <end position="94"/>
    </location>
</feature>
<gene>
    <name evidence="3" type="ORF">SCHCODRAFT_255943</name>
</gene>
<dbReference type="STRING" id="578458.D8PVJ3"/>
<evidence type="ECO:0000313" key="3">
    <source>
        <dbReference type="EMBL" id="EFJ00052.1"/>
    </source>
</evidence>
<reference evidence="3 4" key="1">
    <citation type="journal article" date="2010" name="Nat. Biotechnol.">
        <title>Genome sequence of the model mushroom Schizophyllum commune.</title>
        <authorList>
            <person name="Ohm R.A."/>
            <person name="de Jong J.F."/>
            <person name="Lugones L.G."/>
            <person name="Aerts A."/>
            <person name="Kothe E."/>
            <person name="Stajich J.E."/>
            <person name="de Vries R.P."/>
            <person name="Record E."/>
            <person name="Levasseur A."/>
            <person name="Baker S.E."/>
            <person name="Bartholomew K.A."/>
            <person name="Coutinho P.M."/>
            <person name="Erdmann S."/>
            <person name="Fowler T.J."/>
            <person name="Gathman A.C."/>
            <person name="Lombard V."/>
            <person name="Henrissat B."/>
            <person name="Knabe N."/>
            <person name="Kuees U."/>
            <person name="Lilly W.W."/>
            <person name="Lindquist E."/>
            <person name="Lucas S."/>
            <person name="Magnuson J.K."/>
            <person name="Piumi F."/>
            <person name="Raudaskoski M."/>
            <person name="Salamov A."/>
            <person name="Schmutz J."/>
            <person name="Schwarze F.W.M.R."/>
            <person name="vanKuyk P.A."/>
            <person name="Horton J.S."/>
            <person name="Grigoriev I.V."/>
            <person name="Woesten H.A.B."/>
        </authorList>
    </citation>
    <scope>NUCLEOTIDE SEQUENCE [LARGE SCALE GENOMIC DNA]</scope>
    <source>
        <strain evidence="4">H4-8 / FGSC 9210</strain>
    </source>
</reference>
<evidence type="ECO:0008006" key="5">
    <source>
        <dbReference type="Google" id="ProtNLM"/>
    </source>
</evidence>
<dbReference type="KEGG" id="scm:SCHCO_01084300"/>
<organism evidence="4">
    <name type="scientific">Schizophyllum commune (strain H4-8 / FGSC 9210)</name>
    <name type="common">Split gill fungus</name>
    <dbReference type="NCBI Taxonomy" id="578458"/>
    <lineage>
        <taxon>Eukaryota</taxon>
        <taxon>Fungi</taxon>
        <taxon>Dikarya</taxon>
        <taxon>Basidiomycota</taxon>
        <taxon>Agaricomycotina</taxon>
        <taxon>Agaricomycetes</taxon>
        <taxon>Agaricomycetidae</taxon>
        <taxon>Agaricales</taxon>
        <taxon>Schizophyllaceae</taxon>
        <taxon>Schizophyllum</taxon>
    </lineage>
</organism>
<dbReference type="Gene3D" id="2.60.40.420">
    <property type="entry name" value="Cupredoxins - blue copper proteins"/>
    <property type="match status" value="1"/>
</dbReference>
<dbReference type="HOGENOM" id="CLU_455723_0_0_1"/>
<dbReference type="InterPro" id="IPR008972">
    <property type="entry name" value="Cupredoxin"/>
</dbReference>
<accession>D8PVJ3</accession>
<dbReference type="PANTHER" id="PTHR34883">
    <property type="entry name" value="SERINE-RICH PROTEIN, PUTATIVE-RELATED-RELATED"/>
    <property type="match status" value="1"/>
</dbReference>
<feature type="compositionally biased region" description="Basic and acidic residues" evidence="1">
    <location>
        <begin position="120"/>
        <end position="164"/>
    </location>
</feature>
<dbReference type="OMA" id="QLELCNK"/>
<evidence type="ECO:0000256" key="2">
    <source>
        <dbReference type="SAM" id="SignalP"/>
    </source>
</evidence>
<feature type="region of interest" description="Disordered" evidence="1">
    <location>
        <begin position="288"/>
        <end position="314"/>
    </location>
</feature>
<dbReference type="VEuPathDB" id="FungiDB:SCHCODRAFT_01084300"/>
<protein>
    <recommendedName>
        <fullName evidence="5">Phytocyanin domain-containing protein</fullName>
    </recommendedName>
</protein>
<feature type="chain" id="PRO_5003120360" description="Phytocyanin domain-containing protein" evidence="2">
    <location>
        <begin position="24"/>
        <end position="599"/>
    </location>
</feature>
<dbReference type="InParanoid" id="D8PVJ3"/>
<evidence type="ECO:0000313" key="4">
    <source>
        <dbReference type="Proteomes" id="UP000007431"/>
    </source>
</evidence>
<dbReference type="RefSeq" id="XP_003034954.1">
    <property type="nucleotide sequence ID" value="XM_003034908.1"/>
</dbReference>
<dbReference type="CDD" id="cd00920">
    <property type="entry name" value="Cupredoxin"/>
    <property type="match status" value="1"/>
</dbReference>
<keyword evidence="4" id="KW-1185">Reference proteome</keyword>
<dbReference type="SUPFAM" id="SSF49503">
    <property type="entry name" value="Cupredoxins"/>
    <property type="match status" value="1"/>
</dbReference>
<name>D8PVJ3_SCHCM</name>
<sequence>MMHSAMLSKLVLLAALLAHSTTALPRPITRDGQVLARFAAPAAPLGSRTFGDFGDGFNFGSGDMGMGGDSKDAQMGHDSSSKDMSGDMGKDKSYQDQSGNMGQDQSGDMGKDQSGGMGHDSSKDMGSDSGKDQSGGHDSGKDMGMGHDSGKDMGMGHDSGKDQTTESQAMASQTSSAAYQYQTTQAYQTTTSEMAQHTTESKMMDHTTESKMMDHTTESKMMDHTTSSEMAHETTSASESWQTTSADKSWESSSSQQSWETTSADKSWETTSAANAWETTMAHDTTQAYQTEKGWQSSSESWASTTESAWQASATEAATSTAAAASGNGATHTVIVAPTQGVLRYVPFAVNASVGDTIHFEWKAGPHTVTKSSSLAPCNKTADAFASGMQNASFTFDQIVNDTNPTFFYCAVPNHCQKGMFGVINPPSLSGSNTSADSMMANMVASNPDLAAYAKYTDKQTVRSAVATSWGGNMDLAGMPDWSMPLMMENLMYTRNFLAMNKEVLSDDGKVDLSAGGQTPFMWPQNLDAVVSGAASSSAAAPSATFAAGGSAASSAAPAGASASGASSAESALNNGASNLASPRMLAVAAAAFGAFILL</sequence>
<dbReference type="InterPro" id="IPR052953">
    <property type="entry name" value="Ser-rich/MCO-related"/>
</dbReference>
<feature type="region of interest" description="Disordered" evidence="1">
    <location>
        <begin position="219"/>
        <end position="268"/>
    </location>
</feature>
<feature type="compositionally biased region" description="Polar residues" evidence="1">
    <location>
        <begin position="95"/>
        <end position="106"/>
    </location>
</feature>
<feature type="compositionally biased region" description="Low complexity" evidence="1">
    <location>
        <begin position="165"/>
        <end position="176"/>
    </location>
</feature>
<proteinExistence type="predicted"/>
<feature type="compositionally biased region" description="Low complexity" evidence="1">
    <location>
        <begin position="297"/>
        <end position="314"/>
    </location>
</feature>
<dbReference type="OrthoDB" id="2331100at2759"/>
<dbReference type="AlphaFoldDB" id="D8PVJ3"/>
<dbReference type="EMBL" id="GL377303">
    <property type="protein sequence ID" value="EFJ00052.1"/>
    <property type="molecule type" value="Genomic_DNA"/>
</dbReference>
<dbReference type="PANTHER" id="PTHR34883:SF15">
    <property type="entry name" value="EXTRACELLULAR SERINE-RICH PROTEIN"/>
    <property type="match status" value="1"/>
</dbReference>
<keyword evidence="2" id="KW-0732">Signal</keyword>
<evidence type="ECO:0000256" key="1">
    <source>
        <dbReference type="SAM" id="MobiDB-lite"/>
    </source>
</evidence>
<dbReference type="Proteomes" id="UP000007431">
    <property type="component" value="Unassembled WGS sequence"/>
</dbReference>